<evidence type="ECO:0000256" key="1">
    <source>
        <dbReference type="SAM" id="SignalP"/>
    </source>
</evidence>
<dbReference type="RefSeq" id="WP_348936657.1">
    <property type="nucleotide sequence ID" value="NZ_CP157353.1"/>
</dbReference>
<organism evidence="2">
    <name type="scientific">Bacillus sp. BS1807G30</name>
    <dbReference type="NCBI Taxonomy" id="3153756"/>
    <lineage>
        <taxon>Bacteria</taxon>
        <taxon>Bacillati</taxon>
        <taxon>Bacillota</taxon>
        <taxon>Bacilli</taxon>
        <taxon>Bacillales</taxon>
        <taxon>Bacillaceae</taxon>
        <taxon>Bacillus</taxon>
    </lineage>
</organism>
<protein>
    <submittedName>
        <fullName evidence="2">Uncharacterized protein</fullName>
    </submittedName>
</protein>
<accession>A0AAU7FMA4</accession>
<evidence type="ECO:0000313" key="2">
    <source>
        <dbReference type="EMBL" id="XBM05277.1"/>
    </source>
</evidence>
<sequence>MKKIVLGFVTLLLMSSLFGYNVNATNSVKKDDAVQVKTIQDYKDYLSGMISKEGKESDAVEVLKKFNSLPKDKQQKFVDIMNDEKALKEIIEMDEPTLSTSAKTETTALNGDYKIISEEVKDEKSQDAVTAASERRSAWAHTHTLFAVPLVKTTIELYYNAEGKTLIGSPTKVSSFINYIYFPPVKLSKNGTRKGGMEVFYGMQRWAWHLVSTKWGTQYGTREQYIYVEGGTLKVWGKNKYIN</sequence>
<name>A0AAU7FMA4_9BACI</name>
<gene>
    <name evidence="2" type="ORF">ABG082_05835</name>
</gene>
<keyword evidence="1" id="KW-0732">Signal</keyword>
<feature type="signal peptide" evidence="1">
    <location>
        <begin position="1"/>
        <end position="24"/>
    </location>
</feature>
<dbReference type="AlphaFoldDB" id="A0AAU7FMA4"/>
<reference evidence="2" key="1">
    <citation type="submission" date="2024-05" db="EMBL/GenBank/DDBJ databases">
        <authorList>
            <person name="Liu Z."/>
        </authorList>
    </citation>
    <scope>NUCLEOTIDE SEQUENCE</scope>
    <source>
        <strain evidence="2">BS1807G30</strain>
    </source>
</reference>
<dbReference type="EMBL" id="CP157353">
    <property type="protein sequence ID" value="XBM05277.1"/>
    <property type="molecule type" value="Genomic_DNA"/>
</dbReference>
<feature type="chain" id="PRO_5043593737" evidence="1">
    <location>
        <begin position="25"/>
        <end position="243"/>
    </location>
</feature>
<proteinExistence type="predicted"/>